<accession>A0ABN9BRM5</accession>
<gene>
    <name evidence="2" type="ORF">SPARVUS_LOCUS3465072</name>
</gene>
<feature type="compositionally biased region" description="Polar residues" evidence="1">
    <location>
        <begin position="27"/>
        <end position="41"/>
    </location>
</feature>
<reference evidence="2" key="1">
    <citation type="submission" date="2023-05" db="EMBL/GenBank/DDBJ databases">
        <authorList>
            <person name="Stuckert A."/>
        </authorList>
    </citation>
    <scope>NUCLEOTIDE SEQUENCE</scope>
</reference>
<evidence type="ECO:0000313" key="2">
    <source>
        <dbReference type="EMBL" id="CAI9550158.1"/>
    </source>
</evidence>
<proteinExistence type="predicted"/>
<keyword evidence="3" id="KW-1185">Reference proteome</keyword>
<dbReference type="EMBL" id="CATNWA010005511">
    <property type="protein sequence ID" value="CAI9550158.1"/>
    <property type="molecule type" value="Genomic_DNA"/>
</dbReference>
<dbReference type="Proteomes" id="UP001162483">
    <property type="component" value="Unassembled WGS sequence"/>
</dbReference>
<name>A0ABN9BRM5_9NEOB</name>
<feature type="region of interest" description="Disordered" evidence="1">
    <location>
        <begin position="1"/>
        <end position="65"/>
    </location>
</feature>
<evidence type="ECO:0000313" key="3">
    <source>
        <dbReference type="Proteomes" id="UP001162483"/>
    </source>
</evidence>
<protein>
    <submittedName>
        <fullName evidence="2">Uncharacterized protein</fullName>
    </submittedName>
</protein>
<evidence type="ECO:0000256" key="1">
    <source>
        <dbReference type="SAM" id="MobiDB-lite"/>
    </source>
</evidence>
<comment type="caution">
    <text evidence="2">The sequence shown here is derived from an EMBL/GenBank/DDBJ whole genome shotgun (WGS) entry which is preliminary data.</text>
</comment>
<sequence length="65" mass="6494">MTAGTGSPGMQRHLARQRHSVIWQEQCAPSSPGTTAGSESIGTNSGHGSVNGSSGSQRASSLTGP</sequence>
<feature type="compositionally biased region" description="Low complexity" evidence="1">
    <location>
        <begin position="42"/>
        <end position="56"/>
    </location>
</feature>
<organism evidence="2 3">
    <name type="scientific">Staurois parvus</name>
    <dbReference type="NCBI Taxonomy" id="386267"/>
    <lineage>
        <taxon>Eukaryota</taxon>
        <taxon>Metazoa</taxon>
        <taxon>Chordata</taxon>
        <taxon>Craniata</taxon>
        <taxon>Vertebrata</taxon>
        <taxon>Euteleostomi</taxon>
        <taxon>Amphibia</taxon>
        <taxon>Batrachia</taxon>
        <taxon>Anura</taxon>
        <taxon>Neobatrachia</taxon>
        <taxon>Ranoidea</taxon>
        <taxon>Ranidae</taxon>
        <taxon>Staurois</taxon>
    </lineage>
</organism>